<dbReference type="InterPro" id="IPR001810">
    <property type="entry name" value="F-box_dom"/>
</dbReference>
<accession>A0A5J9WQ62</accession>
<name>A0A5J9WQ62_9POAL</name>
<feature type="non-terminal residue" evidence="2">
    <location>
        <position position="1"/>
    </location>
</feature>
<dbReference type="OrthoDB" id="722989at2759"/>
<protein>
    <recommendedName>
        <fullName evidence="1">F-box domain-containing protein</fullName>
    </recommendedName>
</protein>
<dbReference type="Gene3D" id="1.20.1280.50">
    <property type="match status" value="1"/>
</dbReference>
<dbReference type="Pfam" id="PF03478">
    <property type="entry name" value="Beta-prop_KIB1-4"/>
    <property type="match status" value="1"/>
</dbReference>
<dbReference type="PANTHER" id="PTHR44586:SF10">
    <property type="entry name" value="DUF295 DOMAIN-CONTAINING PROTEIN"/>
    <property type="match status" value="1"/>
</dbReference>
<sequence>MAQPPTSDAANWSGLPADVLTSILCGLEFPDVFSSAAVCTSWRATARALGRSYTRPQTPCLFYMNAGAGAELYSLAAGKSFRPPDLPAPPIADRYIWGSSHGWIATADACSELHLLNPATGEQLALPPVATVEQVNPVLVDAGELSRYDLSFYDATVPRKETQPPQPYGVGELREVLYLKVILSGDPSSRGGGDYITAMLIHNPRRQLSFARVGNDDDERWHWVTTSPRYSEYSDCIYHDGAFYAMSRQGGIHRYTIAGTFASCEVIFNDTLPYDAFNVYIARSSSGDVLQIWRYTDIQEEEPKEMRTDGFEIYKLDLEQQCGVGLRALGDDALLIGHSYTCCLSTKDYPKLLPNHVYFTDDSEYWLMEKKNIRRDVGVYNMEDESFHDLVTLQLWLNWPNPIWITPSFTKINQ</sequence>
<dbReference type="Gramene" id="TVU50892">
    <property type="protein sequence ID" value="TVU50892"/>
    <property type="gene ID" value="EJB05_02287"/>
</dbReference>
<dbReference type="EMBL" id="RWGY01000002">
    <property type="protein sequence ID" value="TVU50892.1"/>
    <property type="molecule type" value="Genomic_DNA"/>
</dbReference>
<dbReference type="InterPro" id="IPR005174">
    <property type="entry name" value="KIB1-4_b-propeller"/>
</dbReference>
<dbReference type="InterPro" id="IPR036047">
    <property type="entry name" value="F-box-like_dom_sf"/>
</dbReference>
<evidence type="ECO:0000313" key="3">
    <source>
        <dbReference type="Proteomes" id="UP000324897"/>
    </source>
</evidence>
<dbReference type="PANTHER" id="PTHR44586">
    <property type="entry name" value="F-BOX DOMAIN CONTAINING PROTEIN, EXPRESSED"/>
    <property type="match status" value="1"/>
</dbReference>
<dbReference type="PROSITE" id="PS50181">
    <property type="entry name" value="FBOX"/>
    <property type="match status" value="1"/>
</dbReference>
<dbReference type="Proteomes" id="UP000324897">
    <property type="component" value="Chromosome 6"/>
</dbReference>
<dbReference type="Pfam" id="PF00646">
    <property type="entry name" value="F-box"/>
    <property type="match status" value="1"/>
</dbReference>
<dbReference type="AlphaFoldDB" id="A0A5J9WQ62"/>
<keyword evidence="3" id="KW-1185">Reference proteome</keyword>
<dbReference type="SUPFAM" id="SSF81383">
    <property type="entry name" value="F-box domain"/>
    <property type="match status" value="1"/>
</dbReference>
<organism evidence="2 3">
    <name type="scientific">Eragrostis curvula</name>
    <name type="common">weeping love grass</name>
    <dbReference type="NCBI Taxonomy" id="38414"/>
    <lineage>
        <taxon>Eukaryota</taxon>
        <taxon>Viridiplantae</taxon>
        <taxon>Streptophyta</taxon>
        <taxon>Embryophyta</taxon>
        <taxon>Tracheophyta</taxon>
        <taxon>Spermatophyta</taxon>
        <taxon>Magnoliopsida</taxon>
        <taxon>Liliopsida</taxon>
        <taxon>Poales</taxon>
        <taxon>Poaceae</taxon>
        <taxon>PACMAD clade</taxon>
        <taxon>Chloridoideae</taxon>
        <taxon>Eragrostideae</taxon>
        <taxon>Eragrostidinae</taxon>
        <taxon>Eragrostis</taxon>
    </lineage>
</organism>
<evidence type="ECO:0000259" key="1">
    <source>
        <dbReference type="PROSITE" id="PS50181"/>
    </source>
</evidence>
<reference evidence="2 3" key="1">
    <citation type="journal article" date="2019" name="Sci. Rep.">
        <title>A high-quality genome of Eragrostis curvula grass provides insights into Poaceae evolution and supports new strategies to enhance forage quality.</title>
        <authorList>
            <person name="Carballo J."/>
            <person name="Santos B.A.C.M."/>
            <person name="Zappacosta D."/>
            <person name="Garbus I."/>
            <person name="Selva J.P."/>
            <person name="Gallo C.A."/>
            <person name="Diaz A."/>
            <person name="Albertini E."/>
            <person name="Caccamo M."/>
            <person name="Echenique V."/>
        </authorList>
    </citation>
    <scope>NUCLEOTIDE SEQUENCE [LARGE SCALE GENOMIC DNA]</scope>
    <source>
        <strain evidence="3">cv. Victoria</strain>
        <tissue evidence="2">Leaf</tissue>
    </source>
</reference>
<proteinExistence type="predicted"/>
<feature type="domain" description="F-box" evidence="1">
    <location>
        <begin position="9"/>
        <end position="56"/>
    </location>
</feature>
<comment type="caution">
    <text evidence="2">The sequence shown here is derived from an EMBL/GenBank/DDBJ whole genome shotgun (WGS) entry which is preliminary data.</text>
</comment>
<gene>
    <name evidence="2" type="ORF">EJB05_02287</name>
</gene>
<evidence type="ECO:0000313" key="2">
    <source>
        <dbReference type="EMBL" id="TVU50892.1"/>
    </source>
</evidence>